<protein>
    <submittedName>
        <fullName evidence="2">Uncharacterized protein</fullName>
    </submittedName>
</protein>
<organism evidence="2 3">
    <name type="scientific">Corchorus olitorius</name>
    <dbReference type="NCBI Taxonomy" id="93759"/>
    <lineage>
        <taxon>Eukaryota</taxon>
        <taxon>Viridiplantae</taxon>
        <taxon>Streptophyta</taxon>
        <taxon>Embryophyta</taxon>
        <taxon>Tracheophyta</taxon>
        <taxon>Spermatophyta</taxon>
        <taxon>Magnoliopsida</taxon>
        <taxon>eudicotyledons</taxon>
        <taxon>Gunneridae</taxon>
        <taxon>Pentapetalae</taxon>
        <taxon>rosids</taxon>
        <taxon>malvids</taxon>
        <taxon>Malvales</taxon>
        <taxon>Malvaceae</taxon>
        <taxon>Grewioideae</taxon>
        <taxon>Apeibeae</taxon>
        <taxon>Corchorus</taxon>
    </lineage>
</organism>
<dbReference type="EMBL" id="AWUE01012447">
    <property type="protein sequence ID" value="OMP09165.1"/>
    <property type="molecule type" value="Genomic_DNA"/>
</dbReference>
<feature type="transmembrane region" description="Helical" evidence="1">
    <location>
        <begin position="49"/>
        <end position="66"/>
    </location>
</feature>
<accession>A0A1R3KQ01</accession>
<evidence type="ECO:0000313" key="3">
    <source>
        <dbReference type="Proteomes" id="UP000187203"/>
    </source>
</evidence>
<dbReference type="AlphaFoldDB" id="A0A1R3KQ01"/>
<keyword evidence="1" id="KW-0812">Transmembrane</keyword>
<feature type="transmembrane region" description="Helical" evidence="1">
    <location>
        <begin position="6"/>
        <end position="37"/>
    </location>
</feature>
<dbReference type="Proteomes" id="UP000187203">
    <property type="component" value="Unassembled WGS sequence"/>
</dbReference>
<evidence type="ECO:0000313" key="2">
    <source>
        <dbReference type="EMBL" id="OMP09165.1"/>
    </source>
</evidence>
<name>A0A1R3KQ01_9ROSI</name>
<keyword evidence="3" id="KW-1185">Reference proteome</keyword>
<keyword evidence="1" id="KW-1133">Transmembrane helix</keyword>
<evidence type="ECO:0000256" key="1">
    <source>
        <dbReference type="SAM" id="Phobius"/>
    </source>
</evidence>
<comment type="caution">
    <text evidence="2">The sequence shown here is derived from an EMBL/GenBank/DDBJ whole genome shotgun (WGS) entry which is preliminary data.</text>
</comment>
<reference evidence="3" key="1">
    <citation type="submission" date="2013-09" db="EMBL/GenBank/DDBJ databases">
        <title>Corchorus olitorius genome sequencing.</title>
        <authorList>
            <person name="Alam M."/>
            <person name="Haque M.S."/>
            <person name="Islam M.S."/>
            <person name="Emdad E.M."/>
            <person name="Islam M.M."/>
            <person name="Ahmed B."/>
            <person name="Halim A."/>
            <person name="Hossen Q.M.M."/>
            <person name="Hossain M.Z."/>
            <person name="Ahmed R."/>
            <person name="Khan M.M."/>
            <person name="Islam R."/>
            <person name="Rashid M.M."/>
            <person name="Khan S.A."/>
            <person name="Rahman M.S."/>
            <person name="Alam M."/>
            <person name="Yahiya A.S."/>
            <person name="Khan M.S."/>
            <person name="Azam M.S."/>
            <person name="Haque T."/>
            <person name="Lashkar M.Z.H."/>
            <person name="Akhand A.I."/>
            <person name="Morshed G."/>
            <person name="Roy S."/>
            <person name="Uddin K.S."/>
            <person name="Rabeya T."/>
            <person name="Hossain A.S."/>
            <person name="Chowdhury A."/>
            <person name="Snigdha A.R."/>
            <person name="Mortoza M.S."/>
            <person name="Matin S.A."/>
            <person name="Hoque S.M.E."/>
            <person name="Islam M.K."/>
            <person name="Roy D.K."/>
            <person name="Haider R."/>
            <person name="Moosa M.M."/>
            <person name="Elias S.M."/>
            <person name="Hasan A.M."/>
            <person name="Jahan S."/>
            <person name="Shafiuddin M."/>
            <person name="Mahmood N."/>
            <person name="Shommy N.S."/>
        </authorList>
    </citation>
    <scope>NUCLEOTIDE SEQUENCE [LARGE SCALE GENOMIC DNA]</scope>
    <source>
        <strain evidence="3">cv. O-4</strain>
    </source>
</reference>
<proteinExistence type="predicted"/>
<gene>
    <name evidence="2" type="ORF">COLO4_05746</name>
</gene>
<keyword evidence="1" id="KW-0472">Membrane</keyword>
<sequence>MAGFFIFLITLYLVCLAFGGVDLFVTLYLCIGLLAGLIFYRSLPLHRHLGGLDFFIALYLCIGVLAG</sequence>